<gene>
    <name evidence="1" type="ORF">H9889_08635</name>
</gene>
<comment type="caution">
    <text evidence="1">The sequence shown here is derived from an EMBL/GenBank/DDBJ whole genome shotgun (WGS) entry which is preliminary data.</text>
</comment>
<protein>
    <submittedName>
        <fullName evidence="1">Immunity 51 family protein</fullName>
    </submittedName>
</protein>
<accession>A0A9D1TVR1</accession>
<proteinExistence type="predicted"/>
<evidence type="ECO:0000313" key="1">
    <source>
        <dbReference type="EMBL" id="HIW07369.1"/>
    </source>
</evidence>
<dbReference type="Proteomes" id="UP000823934">
    <property type="component" value="Unassembled WGS sequence"/>
</dbReference>
<dbReference type="EMBL" id="DXHP01000190">
    <property type="protein sequence ID" value="HIW07369.1"/>
    <property type="molecule type" value="Genomic_DNA"/>
</dbReference>
<evidence type="ECO:0000313" key="2">
    <source>
        <dbReference type="Proteomes" id="UP000823934"/>
    </source>
</evidence>
<dbReference type="Pfam" id="PF15595">
    <property type="entry name" value="Imm51"/>
    <property type="match status" value="1"/>
</dbReference>
<dbReference type="InterPro" id="IPR028956">
    <property type="entry name" value="Imm51"/>
</dbReference>
<sequence length="115" mass="13081">MSDDIKPFHLLRHDHGKSSLFFSADAFYHDPVMVILVAGTGIDKDYFNGYAWKGIVTKFVMQEYPEVLAQLQFDPEADMFSMIAEDHALLERIAHQFRAFLRNGAAVEALLMATQ</sequence>
<reference evidence="1" key="1">
    <citation type="journal article" date="2021" name="PeerJ">
        <title>Extensive microbial diversity within the chicken gut microbiome revealed by metagenomics and culture.</title>
        <authorList>
            <person name="Gilroy R."/>
            <person name="Ravi A."/>
            <person name="Getino M."/>
            <person name="Pursley I."/>
            <person name="Horton D.L."/>
            <person name="Alikhan N.F."/>
            <person name="Baker D."/>
            <person name="Gharbi K."/>
            <person name="Hall N."/>
            <person name="Watson M."/>
            <person name="Adriaenssens E.M."/>
            <person name="Foster-Nyarko E."/>
            <person name="Jarju S."/>
            <person name="Secka A."/>
            <person name="Antonio M."/>
            <person name="Oren A."/>
            <person name="Chaudhuri R.R."/>
            <person name="La Ragione R."/>
            <person name="Hildebrand F."/>
            <person name="Pallen M.J."/>
        </authorList>
    </citation>
    <scope>NUCLEOTIDE SEQUENCE</scope>
    <source>
        <strain evidence="1">CHK160-9182</strain>
    </source>
</reference>
<reference evidence="1" key="2">
    <citation type="submission" date="2021-04" db="EMBL/GenBank/DDBJ databases">
        <authorList>
            <person name="Gilroy R."/>
        </authorList>
    </citation>
    <scope>NUCLEOTIDE SEQUENCE</scope>
    <source>
        <strain evidence="1">CHK160-9182</strain>
    </source>
</reference>
<dbReference type="AlphaFoldDB" id="A0A9D1TVR1"/>
<name>A0A9D1TVR1_9GAMM</name>
<organism evidence="1 2">
    <name type="scientific">Candidatus Ignatzschineria merdigallinarum</name>
    <dbReference type="NCBI Taxonomy" id="2838621"/>
    <lineage>
        <taxon>Bacteria</taxon>
        <taxon>Pseudomonadati</taxon>
        <taxon>Pseudomonadota</taxon>
        <taxon>Gammaproteobacteria</taxon>
        <taxon>Cardiobacteriales</taxon>
        <taxon>Ignatzschineriaceae</taxon>
        <taxon>Ignatzschineria</taxon>
    </lineage>
</organism>